<evidence type="ECO:0000256" key="1">
    <source>
        <dbReference type="ARBA" id="ARBA00005673"/>
    </source>
</evidence>
<dbReference type="VEuPathDB" id="VectorBase:LOC119169722"/>
<protein>
    <submittedName>
        <fullName evidence="5">Uncharacterized protein</fullName>
    </submittedName>
</protein>
<dbReference type="InterPro" id="IPR019572">
    <property type="entry name" value="UBA_E1_SCCH"/>
</dbReference>
<dbReference type="InterPro" id="IPR000594">
    <property type="entry name" value="ThiF_NAD_FAD-bd"/>
</dbReference>
<organism evidence="5 6">
    <name type="scientific">Rhipicephalus microplus</name>
    <name type="common">Cattle tick</name>
    <name type="synonym">Boophilus microplus</name>
    <dbReference type="NCBI Taxonomy" id="6941"/>
    <lineage>
        <taxon>Eukaryota</taxon>
        <taxon>Metazoa</taxon>
        <taxon>Ecdysozoa</taxon>
        <taxon>Arthropoda</taxon>
        <taxon>Chelicerata</taxon>
        <taxon>Arachnida</taxon>
        <taxon>Acari</taxon>
        <taxon>Parasitiformes</taxon>
        <taxon>Ixodida</taxon>
        <taxon>Ixodoidea</taxon>
        <taxon>Ixodidae</taxon>
        <taxon>Rhipicephalinae</taxon>
        <taxon>Rhipicephalus</taxon>
        <taxon>Boophilus</taxon>
    </lineage>
</organism>
<feature type="domain" description="Ubiquitin-activating enzyme SCCH" evidence="4">
    <location>
        <begin position="112"/>
        <end position="143"/>
    </location>
</feature>
<dbReference type="InterPro" id="IPR035985">
    <property type="entry name" value="Ubiquitin-activating_enz"/>
</dbReference>
<evidence type="ECO:0000259" key="3">
    <source>
        <dbReference type="Pfam" id="PF00899"/>
    </source>
</evidence>
<dbReference type="GO" id="GO:0005634">
    <property type="term" value="C:nucleus"/>
    <property type="evidence" value="ECO:0007669"/>
    <property type="project" value="TreeGrafter"/>
</dbReference>
<dbReference type="GO" id="GO:0006511">
    <property type="term" value="P:ubiquitin-dependent protein catabolic process"/>
    <property type="evidence" value="ECO:0007669"/>
    <property type="project" value="TreeGrafter"/>
</dbReference>
<evidence type="ECO:0000313" key="6">
    <source>
        <dbReference type="Proteomes" id="UP000821866"/>
    </source>
</evidence>
<reference evidence="5" key="1">
    <citation type="journal article" date="2020" name="Cell">
        <title>Large-Scale Comparative Analyses of Tick Genomes Elucidate Their Genetic Diversity and Vector Capacities.</title>
        <authorList>
            <consortium name="Tick Genome and Microbiome Consortium (TIGMIC)"/>
            <person name="Jia N."/>
            <person name="Wang J."/>
            <person name="Shi W."/>
            <person name="Du L."/>
            <person name="Sun Y."/>
            <person name="Zhan W."/>
            <person name="Jiang J.F."/>
            <person name="Wang Q."/>
            <person name="Zhang B."/>
            <person name="Ji P."/>
            <person name="Bell-Sakyi L."/>
            <person name="Cui X.M."/>
            <person name="Yuan T.T."/>
            <person name="Jiang B.G."/>
            <person name="Yang W.F."/>
            <person name="Lam T.T."/>
            <person name="Chang Q.C."/>
            <person name="Ding S.J."/>
            <person name="Wang X.J."/>
            <person name="Zhu J.G."/>
            <person name="Ruan X.D."/>
            <person name="Zhao L."/>
            <person name="Wei J.T."/>
            <person name="Ye R.Z."/>
            <person name="Que T.C."/>
            <person name="Du C.H."/>
            <person name="Zhou Y.H."/>
            <person name="Cheng J.X."/>
            <person name="Dai P.F."/>
            <person name="Guo W.B."/>
            <person name="Han X.H."/>
            <person name="Huang E.J."/>
            <person name="Li L.F."/>
            <person name="Wei W."/>
            <person name="Gao Y.C."/>
            <person name="Liu J.Z."/>
            <person name="Shao H.Z."/>
            <person name="Wang X."/>
            <person name="Wang C.C."/>
            <person name="Yang T.C."/>
            <person name="Huo Q.B."/>
            <person name="Li W."/>
            <person name="Chen H.Y."/>
            <person name="Chen S.E."/>
            <person name="Zhou L.G."/>
            <person name="Ni X.B."/>
            <person name="Tian J.H."/>
            <person name="Sheng Y."/>
            <person name="Liu T."/>
            <person name="Pan Y.S."/>
            <person name="Xia L.Y."/>
            <person name="Li J."/>
            <person name="Zhao F."/>
            <person name="Cao W.C."/>
        </authorList>
    </citation>
    <scope>NUCLEOTIDE SEQUENCE</scope>
    <source>
        <strain evidence="5">Rmic-2018</strain>
    </source>
</reference>
<dbReference type="InterPro" id="IPR045886">
    <property type="entry name" value="ThiF/MoeB/HesA"/>
</dbReference>
<reference evidence="5" key="2">
    <citation type="submission" date="2021-09" db="EMBL/GenBank/DDBJ databases">
        <authorList>
            <person name="Jia N."/>
            <person name="Wang J."/>
            <person name="Shi W."/>
            <person name="Du L."/>
            <person name="Sun Y."/>
            <person name="Zhan W."/>
            <person name="Jiang J."/>
            <person name="Wang Q."/>
            <person name="Zhang B."/>
            <person name="Ji P."/>
            <person name="Sakyi L.B."/>
            <person name="Cui X."/>
            <person name="Yuan T."/>
            <person name="Jiang B."/>
            <person name="Yang W."/>
            <person name="Lam T.T.-Y."/>
            <person name="Chang Q."/>
            <person name="Ding S."/>
            <person name="Wang X."/>
            <person name="Zhu J."/>
            <person name="Ruan X."/>
            <person name="Zhao L."/>
            <person name="Wei J."/>
            <person name="Que T."/>
            <person name="Du C."/>
            <person name="Cheng J."/>
            <person name="Dai P."/>
            <person name="Han X."/>
            <person name="Huang E."/>
            <person name="Gao Y."/>
            <person name="Liu J."/>
            <person name="Shao H."/>
            <person name="Ye R."/>
            <person name="Li L."/>
            <person name="Wei W."/>
            <person name="Wang X."/>
            <person name="Wang C."/>
            <person name="Huo Q."/>
            <person name="Li W."/>
            <person name="Guo W."/>
            <person name="Chen H."/>
            <person name="Chen S."/>
            <person name="Zhou L."/>
            <person name="Zhou L."/>
            <person name="Ni X."/>
            <person name="Tian J."/>
            <person name="Zhou Y."/>
            <person name="Sheng Y."/>
            <person name="Liu T."/>
            <person name="Pan Y."/>
            <person name="Xia L."/>
            <person name="Li J."/>
            <person name="Zhao F."/>
            <person name="Cao W."/>
        </authorList>
    </citation>
    <scope>NUCLEOTIDE SEQUENCE</scope>
    <source>
        <strain evidence="5">Rmic-2018</strain>
        <tissue evidence="5">Larvae</tissue>
    </source>
</reference>
<comment type="pathway">
    <text evidence="2">Protein modification.</text>
</comment>
<dbReference type="AlphaFoldDB" id="A0A9J6DSR6"/>
<dbReference type="PANTHER" id="PTHR10953">
    <property type="entry name" value="UBIQUITIN-ACTIVATING ENZYME E1"/>
    <property type="match status" value="1"/>
</dbReference>
<dbReference type="PANTHER" id="PTHR10953:SF4">
    <property type="entry name" value="UBIQUITIN-ACTIVATING ENZYME E1 C-TERMINAL DOMAIN-CONTAINING PROTEIN"/>
    <property type="match status" value="1"/>
</dbReference>
<feature type="domain" description="THIF-type NAD/FAD binding fold" evidence="3">
    <location>
        <begin position="2"/>
        <end position="168"/>
    </location>
</feature>
<dbReference type="EMBL" id="JABSTU010000007">
    <property type="protein sequence ID" value="KAH8025033.1"/>
    <property type="molecule type" value="Genomic_DNA"/>
</dbReference>
<dbReference type="GO" id="GO:0006974">
    <property type="term" value="P:DNA damage response"/>
    <property type="evidence" value="ECO:0007669"/>
    <property type="project" value="TreeGrafter"/>
</dbReference>
<gene>
    <name evidence="5" type="ORF">HPB51_002929</name>
</gene>
<proteinExistence type="inferred from homology"/>
<evidence type="ECO:0000259" key="4">
    <source>
        <dbReference type="Pfam" id="PF10585"/>
    </source>
</evidence>
<dbReference type="SUPFAM" id="SSF69572">
    <property type="entry name" value="Activating enzymes of the ubiquitin-like proteins"/>
    <property type="match status" value="1"/>
</dbReference>
<evidence type="ECO:0000256" key="2">
    <source>
        <dbReference type="ARBA" id="ARBA00043952"/>
    </source>
</evidence>
<comment type="similarity">
    <text evidence="1">Belongs to the ubiquitin-activating E1 family.</text>
</comment>
<dbReference type="Pfam" id="PF00899">
    <property type="entry name" value="ThiF"/>
    <property type="match status" value="1"/>
</dbReference>
<dbReference type="Proteomes" id="UP000821866">
    <property type="component" value="Unassembled WGS sequence"/>
</dbReference>
<dbReference type="Pfam" id="PF10585">
    <property type="entry name" value="UBA_E1_SCCH"/>
    <property type="match status" value="1"/>
</dbReference>
<dbReference type="GO" id="GO:0004839">
    <property type="term" value="F:ubiquitin activating enzyme activity"/>
    <property type="evidence" value="ECO:0007669"/>
    <property type="project" value="TreeGrafter"/>
</dbReference>
<accession>A0A9J6DSR6</accession>
<sequence length="189" mass="21072">MKSTVAAEAVARMNPEINVISHEDRVGPETESVFNDSFFEGLNGVASALDNIEGRHYIDRRCVYYCKPLIDSGTLGTKGNVQVVVPFLTESYSCSQDPPETAVAVCTIKHFPYRIEHTLEWARDEFEGLFKMSAVNAVKYLKAARWMLVTPVAPGVRFANGASLRPACALVMVRSEYIGPFMMRSQPFR</sequence>
<dbReference type="Gene3D" id="3.40.50.720">
    <property type="entry name" value="NAD(P)-binding Rossmann-like Domain"/>
    <property type="match status" value="1"/>
</dbReference>
<keyword evidence="6" id="KW-1185">Reference proteome</keyword>
<evidence type="ECO:0000313" key="5">
    <source>
        <dbReference type="EMBL" id="KAH8025033.1"/>
    </source>
</evidence>
<name>A0A9J6DSR6_RHIMP</name>
<comment type="caution">
    <text evidence="5">The sequence shown here is derived from an EMBL/GenBank/DDBJ whole genome shotgun (WGS) entry which is preliminary data.</text>
</comment>
<dbReference type="GO" id="GO:0005737">
    <property type="term" value="C:cytoplasm"/>
    <property type="evidence" value="ECO:0007669"/>
    <property type="project" value="TreeGrafter"/>
</dbReference>